<accession>A0A8X6IDX1</accession>
<dbReference type="Proteomes" id="UP000886998">
    <property type="component" value="Unassembled WGS sequence"/>
</dbReference>
<evidence type="ECO:0000313" key="3">
    <source>
        <dbReference type="Proteomes" id="UP000886998"/>
    </source>
</evidence>
<feature type="region of interest" description="Disordered" evidence="1">
    <location>
        <begin position="41"/>
        <end position="106"/>
    </location>
</feature>
<dbReference type="EMBL" id="BMAV01025368">
    <property type="protein sequence ID" value="GFS41007.1"/>
    <property type="molecule type" value="Genomic_DNA"/>
</dbReference>
<sequence length="106" mass="11260">MSGPDCPSETGESFAKPLSRHHVTTASKEFLAQSLLLLSNVADPDPAKPTSVDKSSITNTSPSTVSATPHHSQQGTSEQSSKLRVRFAEPPAEYATRSGRVVQPSK</sequence>
<evidence type="ECO:0000313" key="2">
    <source>
        <dbReference type="EMBL" id="GFS41007.1"/>
    </source>
</evidence>
<proteinExistence type="predicted"/>
<gene>
    <name evidence="2" type="ORF">TNIN_120331</name>
</gene>
<evidence type="ECO:0000256" key="1">
    <source>
        <dbReference type="SAM" id="MobiDB-lite"/>
    </source>
</evidence>
<dbReference type="AlphaFoldDB" id="A0A8X6IDX1"/>
<comment type="caution">
    <text evidence="2">The sequence shown here is derived from an EMBL/GenBank/DDBJ whole genome shotgun (WGS) entry which is preliminary data.</text>
</comment>
<protein>
    <submittedName>
        <fullName evidence="2">Uncharacterized protein</fullName>
    </submittedName>
</protein>
<name>A0A8X6IDX1_9ARAC</name>
<reference evidence="2" key="1">
    <citation type="submission" date="2020-08" db="EMBL/GenBank/DDBJ databases">
        <title>Multicomponent nature underlies the extraordinary mechanical properties of spider dragline silk.</title>
        <authorList>
            <person name="Kono N."/>
            <person name="Nakamura H."/>
            <person name="Mori M."/>
            <person name="Yoshida Y."/>
            <person name="Ohtoshi R."/>
            <person name="Malay A.D."/>
            <person name="Moran D.A.P."/>
            <person name="Tomita M."/>
            <person name="Numata K."/>
            <person name="Arakawa K."/>
        </authorList>
    </citation>
    <scope>NUCLEOTIDE SEQUENCE</scope>
</reference>
<dbReference type="OrthoDB" id="10403454at2759"/>
<organism evidence="2 3">
    <name type="scientific">Trichonephila inaurata madagascariensis</name>
    <dbReference type="NCBI Taxonomy" id="2747483"/>
    <lineage>
        <taxon>Eukaryota</taxon>
        <taxon>Metazoa</taxon>
        <taxon>Ecdysozoa</taxon>
        <taxon>Arthropoda</taxon>
        <taxon>Chelicerata</taxon>
        <taxon>Arachnida</taxon>
        <taxon>Araneae</taxon>
        <taxon>Araneomorphae</taxon>
        <taxon>Entelegynae</taxon>
        <taxon>Araneoidea</taxon>
        <taxon>Nephilidae</taxon>
        <taxon>Trichonephila</taxon>
        <taxon>Trichonephila inaurata</taxon>
    </lineage>
</organism>
<feature type="region of interest" description="Disordered" evidence="1">
    <location>
        <begin position="1"/>
        <end position="20"/>
    </location>
</feature>
<feature type="compositionally biased region" description="Polar residues" evidence="1">
    <location>
        <begin position="52"/>
        <end position="82"/>
    </location>
</feature>
<keyword evidence="3" id="KW-1185">Reference proteome</keyword>